<dbReference type="Gene3D" id="1.10.287.130">
    <property type="match status" value="1"/>
</dbReference>
<evidence type="ECO:0000256" key="2">
    <source>
        <dbReference type="ARBA" id="ARBA00012438"/>
    </source>
</evidence>
<organism evidence="8 9">
    <name type="scientific">Massilia niabensis</name>
    <dbReference type="NCBI Taxonomy" id="544910"/>
    <lineage>
        <taxon>Bacteria</taxon>
        <taxon>Pseudomonadati</taxon>
        <taxon>Pseudomonadota</taxon>
        <taxon>Betaproteobacteria</taxon>
        <taxon>Burkholderiales</taxon>
        <taxon>Oxalobacteraceae</taxon>
        <taxon>Telluria group</taxon>
        <taxon>Massilia</taxon>
    </lineage>
</organism>
<dbReference type="InterPro" id="IPR003594">
    <property type="entry name" value="HATPase_dom"/>
</dbReference>
<dbReference type="SMART" id="SM00448">
    <property type="entry name" value="REC"/>
    <property type="match status" value="2"/>
</dbReference>
<name>A0ABW0L7Q7_9BURK</name>
<dbReference type="Gene3D" id="3.30.565.10">
    <property type="entry name" value="Histidine kinase-like ATPase, C-terminal domain"/>
    <property type="match status" value="1"/>
</dbReference>
<dbReference type="InterPro" id="IPR001610">
    <property type="entry name" value="PAC"/>
</dbReference>
<dbReference type="InterPro" id="IPR005467">
    <property type="entry name" value="His_kinase_dom"/>
</dbReference>
<feature type="modified residue" description="4-aspartylphosphate" evidence="4">
    <location>
        <position position="771"/>
    </location>
</feature>
<dbReference type="InterPro" id="IPR000700">
    <property type="entry name" value="PAS-assoc_C"/>
</dbReference>
<dbReference type="Gene3D" id="3.30.450.20">
    <property type="entry name" value="PAS domain"/>
    <property type="match status" value="3"/>
</dbReference>
<dbReference type="PANTHER" id="PTHR43065">
    <property type="entry name" value="SENSOR HISTIDINE KINASE"/>
    <property type="match status" value="1"/>
</dbReference>
<dbReference type="EMBL" id="JBHSMU010000015">
    <property type="protein sequence ID" value="MFC5461754.1"/>
    <property type="molecule type" value="Genomic_DNA"/>
</dbReference>
<dbReference type="InterPro" id="IPR011006">
    <property type="entry name" value="CheY-like_superfamily"/>
</dbReference>
<dbReference type="RefSeq" id="WP_379785200.1">
    <property type="nucleotide sequence ID" value="NZ_JBHSMU010000015.1"/>
</dbReference>
<reference evidence="9" key="1">
    <citation type="journal article" date="2019" name="Int. J. Syst. Evol. Microbiol.">
        <title>The Global Catalogue of Microorganisms (GCM) 10K type strain sequencing project: providing services to taxonomists for standard genome sequencing and annotation.</title>
        <authorList>
            <consortium name="The Broad Institute Genomics Platform"/>
            <consortium name="The Broad Institute Genome Sequencing Center for Infectious Disease"/>
            <person name="Wu L."/>
            <person name="Ma J."/>
        </authorList>
    </citation>
    <scope>NUCLEOTIDE SEQUENCE [LARGE SCALE GENOMIC DNA]</scope>
    <source>
        <strain evidence="9">KACC 12649</strain>
    </source>
</reference>
<dbReference type="InterPro" id="IPR000014">
    <property type="entry name" value="PAS"/>
</dbReference>
<dbReference type="SMART" id="SM00086">
    <property type="entry name" value="PAC"/>
    <property type="match status" value="3"/>
</dbReference>
<dbReference type="InterPro" id="IPR004358">
    <property type="entry name" value="Sig_transdc_His_kin-like_C"/>
</dbReference>
<feature type="modified residue" description="4-aspartylphosphate" evidence="4">
    <location>
        <position position="923"/>
    </location>
</feature>
<keyword evidence="3 4" id="KW-0597">Phosphoprotein</keyword>
<comment type="catalytic activity">
    <reaction evidence="1">
        <text>ATP + protein L-histidine = ADP + protein N-phospho-L-histidine.</text>
        <dbReference type="EC" id="2.7.13.3"/>
    </reaction>
</comment>
<dbReference type="InterPro" id="IPR036890">
    <property type="entry name" value="HATPase_C_sf"/>
</dbReference>
<evidence type="ECO:0000259" key="6">
    <source>
        <dbReference type="PROSITE" id="PS50110"/>
    </source>
</evidence>
<dbReference type="SMART" id="SM00387">
    <property type="entry name" value="HATPase_c"/>
    <property type="match status" value="1"/>
</dbReference>
<evidence type="ECO:0000259" key="5">
    <source>
        <dbReference type="PROSITE" id="PS50109"/>
    </source>
</evidence>
<dbReference type="Proteomes" id="UP001596050">
    <property type="component" value="Unassembled WGS sequence"/>
</dbReference>
<feature type="domain" description="Response regulatory" evidence="6">
    <location>
        <begin position="721"/>
        <end position="836"/>
    </location>
</feature>
<dbReference type="SUPFAM" id="SSF55874">
    <property type="entry name" value="ATPase domain of HSP90 chaperone/DNA topoisomerase II/histidine kinase"/>
    <property type="match status" value="1"/>
</dbReference>
<dbReference type="CDD" id="cd00082">
    <property type="entry name" value="HisKA"/>
    <property type="match status" value="1"/>
</dbReference>
<feature type="domain" description="PAC" evidence="7">
    <location>
        <begin position="389"/>
        <end position="442"/>
    </location>
</feature>
<feature type="domain" description="Histidine kinase" evidence="5">
    <location>
        <begin position="487"/>
        <end position="701"/>
    </location>
</feature>
<evidence type="ECO:0000256" key="4">
    <source>
        <dbReference type="PROSITE-ProRule" id="PRU00169"/>
    </source>
</evidence>
<dbReference type="SUPFAM" id="SSF47384">
    <property type="entry name" value="Homodimeric domain of signal transducing histidine kinase"/>
    <property type="match status" value="1"/>
</dbReference>
<dbReference type="SUPFAM" id="SSF55785">
    <property type="entry name" value="PYP-like sensor domain (PAS domain)"/>
    <property type="match status" value="3"/>
</dbReference>
<accession>A0ABW0L7Q7</accession>
<dbReference type="SUPFAM" id="SSF52172">
    <property type="entry name" value="CheY-like"/>
    <property type="match status" value="2"/>
</dbReference>
<protein>
    <recommendedName>
        <fullName evidence="2">histidine kinase</fullName>
        <ecNumber evidence="2">2.7.13.3</ecNumber>
    </recommendedName>
</protein>
<dbReference type="PROSITE" id="PS50113">
    <property type="entry name" value="PAC"/>
    <property type="match status" value="2"/>
</dbReference>
<evidence type="ECO:0000256" key="3">
    <source>
        <dbReference type="ARBA" id="ARBA00022553"/>
    </source>
</evidence>
<dbReference type="Pfam" id="PF00072">
    <property type="entry name" value="Response_reg"/>
    <property type="match status" value="2"/>
</dbReference>
<proteinExistence type="predicted"/>
<feature type="domain" description="Response regulatory" evidence="6">
    <location>
        <begin position="874"/>
        <end position="985"/>
    </location>
</feature>
<dbReference type="PROSITE" id="PS50109">
    <property type="entry name" value="HIS_KIN"/>
    <property type="match status" value="1"/>
</dbReference>
<dbReference type="PROSITE" id="PS50110">
    <property type="entry name" value="RESPONSE_REGULATORY"/>
    <property type="match status" value="2"/>
</dbReference>
<evidence type="ECO:0000313" key="8">
    <source>
        <dbReference type="EMBL" id="MFC5461754.1"/>
    </source>
</evidence>
<dbReference type="InterPro" id="IPR036097">
    <property type="entry name" value="HisK_dim/P_sf"/>
</dbReference>
<evidence type="ECO:0000313" key="9">
    <source>
        <dbReference type="Proteomes" id="UP001596050"/>
    </source>
</evidence>
<feature type="domain" description="PAC" evidence="7">
    <location>
        <begin position="267"/>
        <end position="322"/>
    </location>
</feature>
<dbReference type="InterPro" id="IPR003661">
    <property type="entry name" value="HisK_dim/P_dom"/>
</dbReference>
<evidence type="ECO:0000256" key="1">
    <source>
        <dbReference type="ARBA" id="ARBA00000085"/>
    </source>
</evidence>
<sequence length="993" mass="106667">MSTIVWPACGGATAALVRSHDWSNTSLGATGTWPQALRSMVDMVLRSPVAMVLAWGEDRVLIYNDAYAGIAGARHPAVFGRSVFDAWPETRDFNVSVYDACFAGREQVFHDQHLVLDRDGEPGGAWFDLYYTPVVDGDAQIRGVLTTVIETTARVQGERQRACQEEHLRRVNADLDALRVRLEQANRQLTGDMDFLNGLFRQAPSFMAVVTGPDHVFELANDSYLRLVQQRQVVGKPVRLALPEVVEQGYIDVLDRVRETGEPFHGQDLDVRLDSGNGTVTERRILDFVFQPLKDATGKIYGIFIEGVDITDHALTEERLRVAQEAGEIGTFEWYPATGEVIVSEAYRRLWGFAPDVKIDANLLLGQVDPAYAHLAGPSRLGSESNPIAYAEFVIIRADTGERRWIARRGQPVASTVEGVQRYLGVAFDITDRKRTEESLRQAEIALRELNGALERQVVLEETERFKVEEALRQAQKMEAVGQLASGVAHDFNNVLQIISSNLQLMELDGVNSLLAARLASAVAAVERGSKLSSQLLAFARRQPLQPVPTHLGDLLAEMESLLARALGDRVEIALEGAADLWNVEVDRNQLENAILNMAINARDAMGGEGRLRIGLSNARPGGAPGGEQVCLSMTDSGCGMPPEVLAKIFDPFYTTKAPGKGTGLGMSMVYGFVKQSGGEIRIESRAGQGTTIRIYLPRSHGAALQAGSSAGISVHGAGETILVVDDDAAVVASTTEILEGLGYRVLRAGDGQQALAVLQDGVPVDLLFTDLSMPGAVDCAALVGQCRAIAPATRILLTSGHLRDGAFADGFQAGIELLPKPYSRSQLAQAVLLCLGSAGTDVGAGTVRPAAAPFAQAQAPEVRDTVDRQDGRTILVVEDDADTRELACELLGALGHAASGSASAEQALALLQEREIDVLFTDLNLPGLSGIELATRALALRPSLKVILASGEGGSIALPEGSAITLLPKPYDLLQLQLSIADLAAPPAWLAD</sequence>
<dbReference type="InterPro" id="IPR013656">
    <property type="entry name" value="PAS_4"/>
</dbReference>
<gene>
    <name evidence="8" type="ORF">ACFPN5_18240</name>
</gene>
<comment type="caution">
    <text evidence="8">The sequence shown here is derived from an EMBL/GenBank/DDBJ whole genome shotgun (WGS) entry which is preliminary data.</text>
</comment>
<dbReference type="Gene3D" id="3.40.50.2300">
    <property type="match status" value="2"/>
</dbReference>
<dbReference type="InterPro" id="IPR035965">
    <property type="entry name" value="PAS-like_dom_sf"/>
</dbReference>
<dbReference type="NCBIfam" id="TIGR00229">
    <property type="entry name" value="sensory_box"/>
    <property type="match status" value="1"/>
</dbReference>
<dbReference type="SMART" id="SM00388">
    <property type="entry name" value="HisKA"/>
    <property type="match status" value="1"/>
</dbReference>
<dbReference type="InterPro" id="IPR001789">
    <property type="entry name" value="Sig_transdc_resp-reg_receiver"/>
</dbReference>
<dbReference type="Pfam" id="PF02518">
    <property type="entry name" value="HATPase_c"/>
    <property type="match status" value="1"/>
</dbReference>
<dbReference type="PANTHER" id="PTHR43065:SF42">
    <property type="entry name" value="TWO-COMPONENT SENSOR PPRA"/>
    <property type="match status" value="1"/>
</dbReference>
<dbReference type="Pfam" id="PF08448">
    <property type="entry name" value="PAS_4"/>
    <property type="match status" value="2"/>
</dbReference>
<dbReference type="EC" id="2.7.13.3" evidence="2"/>
<dbReference type="PRINTS" id="PR00344">
    <property type="entry name" value="BCTRLSENSOR"/>
</dbReference>
<keyword evidence="9" id="KW-1185">Reference proteome</keyword>
<evidence type="ECO:0000259" key="7">
    <source>
        <dbReference type="PROSITE" id="PS50113"/>
    </source>
</evidence>